<evidence type="ECO:0000313" key="7">
    <source>
        <dbReference type="EMBL" id="KAG2323298.1"/>
    </source>
</evidence>
<keyword evidence="2" id="KW-0645">Protease</keyword>
<keyword evidence="4" id="KW-0788">Thiol protease</keyword>
<gene>
    <name evidence="7" type="ORF">Bca52824_016511</name>
</gene>
<dbReference type="AlphaFoldDB" id="A0A8X7W3Q0"/>
<sequence>MRCRNWKGSAKVSYQDIMSLESNFASTGHVFAYLSSTGNYDICLHEDFKRDSEMQDERVDLMMDMIRKMYDWSKHEWGFLETVEPVLESSEDDGSDKEEAGETSDTGMEEDIETTPVSAAKKRKKKYQDTGAESRKKRLLFQRSNEKYRDIEEEMKSYIQVMLKSSVTALALEVRDIVDDRFAKLEDKLLSSQTPGGAPADTQTQGGARGADPFYTPSAAAAPTLASTKAPAPTSTRAPVPTPTSTRTTVTAPSRSRAPATSQTGGPANAAKTRSQTKDPELSDVFGSLFSTLDDNLGTQEHLQKTMGNLTQESNVDGFDPSQDKQSEEPSAFATPMTSFRPEIFKRPFLSDIDDPEVRCKDSDYKLVFVPEDKWSKLIEWTLNPTVLQIGPSKFDAELASRIVGPNIWFKNYDMDAMMYLFREKTSLRRWKPDRVTFLNCMFSNQIITAYGKFEGNRRGFKLEDHFLEYGRGELPYHGSTGSVWNIDIDRLYIPICVNQYHWISMCVNLVNRTIDVFDCGGKKNTRVVEAFANLIPRIVKAVQPPDKKKDFNVKQYTVSYVPMCQVLNMSGNDCGAYSLKFIECHVLGLDFSLVNDENIQEARHKIAYDLWEAANDEVLQYRMSTFKPPKRAR</sequence>
<dbReference type="OrthoDB" id="1061850at2759"/>
<dbReference type="PANTHER" id="PTHR12606:SF149">
    <property type="entry name" value="UBIQUITIN-LIKE PROTEASE FAMILY PROFILE DOMAIN-CONTAINING PROTEIN"/>
    <property type="match status" value="1"/>
</dbReference>
<dbReference type="GO" id="GO:0016926">
    <property type="term" value="P:protein desumoylation"/>
    <property type="evidence" value="ECO:0007669"/>
    <property type="project" value="TreeGrafter"/>
</dbReference>
<name>A0A8X7W3Q0_BRACI</name>
<feature type="compositionally biased region" description="Acidic residues" evidence="5">
    <location>
        <begin position="89"/>
        <end position="113"/>
    </location>
</feature>
<keyword evidence="8" id="KW-1185">Reference proteome</keyword>
<dbReference type="InterPro" id="IPR038765">
    <property type="entry name" value="Papain-like_cys_pep_sf"/>
</dbReference>
<comment type="similarity">
    <text evidence="1">Belongs to the peptidase C48 family.</text>
</comment>
<evidence type="ECO:0000313" key="8">
    <source>
        <dbReference type="Proteomes" id="UP000886595"/>
    </source>
</evidence>
<dbReference type="Pfam" id="PF02902">
    <property type="entry name" value="Peptidase_C48"/>
    <property type="match status" value="1"/>
</dbReference>
<dbReference type="GO" id="GO:0016929">
    <property type="term" value="F:deSUMOylase activity"/>
    <property type="evidence" value="ECO:0007669"/>
    <property type="project" value="TreeGrafter"/>
</dbReference>
<dbReference type="Gene3D" id="3.40.395.10">
    <property type="entry name" value="Adenoviral Proteinase, Chain A"/>
    <property type="match status" value="1"/>
</dbReference>
<evidence type="ECO:0000256" key="2">
    <source>
        <dbReference type="ARBA" id="ARBA00022670"/>
    </source>
</evidence>
<feature type="domain" description="Ubiquitin-like protease family profile" evidence="6">
    <location>
        <begin position="388"/>
        <end position="586"/>
    </location>
</feature>
<evidence type="ECO:0000259" key="6">
    <source>
        <dbReference type="PROSITE" id="PS50600"/>
    </source>
</evidence>
<dbReference type="InterPro" id="IPR003653">
    <property type="entry name" value="Peptidase_C48_C"/>
</dbReference>
<feature type="region of interest" description="Disordered" evidence="5">
    <location>
        <begin position="312"/>
        <end position="334"/>
    </location>
</feature>
<evidence type="ECO:0000256" key="3">
    <source>
        <dbReference type="ARBA" id="ARBA00022801"/>
    </source>
</evidence>
<organism evidence="7 8">
    <name type="scientific">Brassica carinata</name>
    <name type="common">Ethiopian mustard</name>
    <name type="synonym">Abyssinian cabbage</name>
    <dbReference type="NCBI Taxonomy" id="52824"/>
    <lineage>
        <taxon>Eukaryota</taxon>
        <taxon>Viridiplantae</taxon>
        <taxon>Streptophyta</taxon>
        <taxon>Embryophyta</taxon>
        <taxon>Tracheophyta</taxon>
        <taxon>Spermatophyta</taxon>
        <taxon>Magnoliopsida</taxon>
        <taxon>eudicotyledons</taxon>
        <taxon>Gunneridae</taxon>
        <taxon>Pentapetalae</taxon>
        <taxon>rosids</taxon>
        <taxon>malvids</taxon>
        <taxon>Brassicales</taxon>
        <taxon>Brassicaceae</taxon>
        <taxon>Brassiceae</taxon>
        <taxon>Brassica</taxon>
    </lineage>
</organism>
<keyword evidence="3" id="KW-0378">Hydrolase</keyword>
<dbReference type="GO" id="GO:0006508">
    <property type="term" value="P:proteolysis"/>
    <property type="evidence" value="ECO:0007669"/>
    <property type="project" value="UniProtKB-KW"/>
</dbReference>
<comment type="caution">
    <text evidence="7">The sequence shown here is derived from an EMBL/GenBank/DDBJ whole genome shotgun (WGS) entry which is preliminary data.</text>
</comment>
<dbReference type="EMBL" id="JAAMPC010000003">
    <property type="protein sequence ID" value="KAG2323298.1"/>
    <property type="molecule type" value="Genomic_DNA"/>
</dbReference>
<reference evidence="7 8" key="1">
    <citation type="submission" date="2020-02" db="EMBL/GenBank/DDBJ databases">
        <authorList>
            <person name="Ma Q."/>
            <person name="Huang Y."/>
            <person name="Song X."/>
            <person name="Pei D."/>
        </authorList>
    </citation>
    <scope>NUCLEOTIDE SEQUENCE [LARGE SCALE GENOMIC DNA]</scope>
    <source>
        <strain evidence="7">Sxm20200214</strain>
        <tissue evidence="7">Leaf</tissue>
    </source>
</reference>
<feature type="region of interest" description="Disordered" evidence="5">
    <location>
        <begin position="87"/>
        <end position="130"/>
    </location>
</feature>
<evidence type="ECO:0000256" key="5">
    <source>
        <dbReference type="SAM" id="MobiDB-lite"/>
    </source>
</evidence>
<dbReference type="GO" id="GO:0005634">
    <property type="term" value="C:nucleus"/>
    <property type="evidence" value="ECO:0007669"/>
    <property type="project" value="TreeGrafter"/>
</dbReference>
<evidence type="ECO:0000256" key="4">
    <source>
        <dbReference type="ARBA" id="ARBA00022807"/>
    </source>
</evidence>
<feature type="compositionally biased region" description="Polar residues" evidence="5">
    <location>
        <begin position="190"/>
        <end position="206"/>
    </location>
</feature>
<protein>
    <recommendedName>
        <fullName evidence="6">Ubiquitin-like protease family profile domain-containing protein</fullName>
    </recommendedName>
</protein>
<feature type="compositionally biased region" description="Low complexity" evidence="5">
    <location>
        <begin position="216"/>
        <end position="258"/>
    </location>
</feature>
<feature type="region of interest" description="Disordered" evidence="5">
    <location>
        <begin position="190"/>
        <end position="281"/>
    </location>
</feature>
<proteinExistence type="inferred from homology"/>
<accession>A0A8X7W3Q0</accession>
<dbReference type="SUPFAM" id="SSF54001">
    <property type="entry name" value="Cysteine proteinases"/>
    <property type="match status" value="1"/>
</dbReference>
<dbReference type="PANTHER" id="PTHR12606">
    <property type="entry name" value="SENTRIN/SUMO-SPECIFIC PROTEASE"/>
    <property type="match status" value="1"/>
</dbReference>
<dbReference type="PROSITE" id="PS50600">
    <property type="entry name" value="ULP_PROTEASE"/>
    <property type="match status" value="1"/>
</dbReference>
<dbReference type="Proteomes" id="UP000886595">
    <property type="component" value="Unassembled WGS sequence"/>
</dbReference>
<evidence type="ECO:0000256" key="1">
    <source>
        <dbReference type="ARBA" id="ARBA00005234"/>
    </source>
</evidence>